<feature type="region of interest" description="Disordered" evidence="1">
    <location>
        <begin position="1"/>
        <end position="61"/>
    </location>
</feature>
<dbReference type="VEuPathDB" id="FungiDB:PC110_g19768"/>
<accession>A0A8T0ZZX4</accession>
<dbReference type="Proteomes" id="UP000735874">
    <property type="component" value="Unassembled WGS sequence"/>
</dbReference>
<evidence type="ECO:0000313" key="6">
    <source>
        <dbReference type="EMBL" id="KAG3227753.1"/>
    </source>
</evidence>
<dbReference type="EMBL" id="RCML01000052">
    <property type="protein sequence ID" value="KAG2995073.1"/>
    <property type="molecule type" value="Genomic_DNA"/>
</dbReference>
<dbReference type="EMBL" id="RCMK01000055">
    <property type="protein sequence ID" value="KAG2951216.1"/>
    <property type="molecule type" value="Genomic_DNA"/>
</dbReference>
<dbReference type="EMBL" id="RCMG01000004">
    <property type="protein sequence ID" value="KAG2869218.1"/>
    <property type="molecule type" value="Genomic_DNA"/>
</dbReference>
<dbReference type="Proteomes" id="UP000697107">
    <property type="component" value="Unassembled WGS sequence"/>
</dbReference>
<dbReference type="Proteomes" id="UP000774804">
    <property type="component" value="Unassembled WGS sequence"/>
</dbReference>
<evidence type="ECO:0000313" key="5">
    <source>
        <dbReference type="EMBL" id="KAG2995073.1"/>
    </source>
</evidence>
<feature type="compositionally biased region" description="Polar residues" evidence="1">
    <location>
        <begin position="154"/>
        <end position="166"/>
    </location>
</feature>
<sequence>MEGNRRHQLGTASGGGCGENRSQGHLRGSVSSGCGGENGGQEPLRGSIVGSRPAQSVDAAAGDAMRVVAAAVCAVGVIPSAPKRKRGRPKGSKNKQKSTSDSEPTRKRGCPAGSKAPPKRSLAQAMGHSQDTVPPVVQPTPALTTSQLLPGETSAANASVTHSVPTEASVPPSRSAAVQHSASPSTSLAGTPRKSPTRPPLIPAIYVDTLLAFAPEKEGWTNARRPRTSM</sequence>
<evidence type="ECO:0000313" key="4">
    <source>
        <dbReference type="EMBL" id="KAG2951216.1"/>
    </source>
</evidence>
<name>A0A8T0ZZX4_9STRA</name>
<gene>
    <name evidence="2" type="ORF">PC113_g444</name>
    <name evidence="3" type="ORF">PC115_g3380</name>
    <name evidence="4" type="ORF">PC117_g3743</name>
    <name evidence="5" type="ORF">PC118_g3182</name>
    <name evidence="6" type="ORF">PC129_g1689</name>
</gene>
<dbReference type="Proteomes" id="UP000736787">
    <property type="component" value="Unassembled WGS sequence"/>
</dbReference>
<dbReference type="EMBL" id="RCMV01000028">
    <property type="protein sequence ID" value="KAG3227753.1"/>
    <property type="molecule type" value="Genomic_DNA"/>
</dbReference>
<dbReference type="EMBL" id="RCMI01000056">
    <property type="protein sequence ID" value="KAG2938991.1"/>
    <property type="molecule type" value="Genomic_DNA"/>
</dbReference>
<feature type="compositionally biased region" description="Polar residues" evidence="1">
    <location>
        <begin position="176"/>
        <end position="189"/>
    </location>
</feature>
<evidence type="ECO:0000256" key="1">
    <source>
        <dbReference type="SAM" id="MobiDB-lite"/>
    </source>
</evidence>
<protein>
    <submittedName>
        <fullName evidence="2">Uncharacterized protein</fullName>
    </submittedName>
</protein>
<dbReference type="PROSITE" id="PS51257">
    <property type="entry name" value="PROKAR_LIPOPROTEIN"/>
    <property type="match status" value="1"/>
</dbReference>
<organism evidence="2 7">
    <name type="scientific">Phytophthora cactorum</name>
    <dbReference type="NCBI Taxonomy" id="29920"/>
    <lineage>
        <taxon>Eukaryota</taxon>
        <taxon>Sar</taxon>
        <taxon>Stramenopiles</taxon>
        <taxon>Oomycota</taxon>
        <taxon>Peronosporomycetes</taxon>
        <taxon>Peronosporales</taxon>
        <taxon>Peronosporaceae</taxon>
        <taxon>Phytophthora</taxon>
    </lineage>
</organism>
<feature type="compositionally biased region" description="Basic residues" evidence="1">
    <location>
        <begin position="82"/>
        <end position="96"/>
    </location>
</feature>
<evidence type="ECO:0000313" key="7">
    <source>
        <dbReference type="Proteomes" id="UP000735874"/>
    </source>
</evidence>
<evidence type="ECO:0000313" key="2">
    <source>
        <dbReference type="EMBL" id="KAG2869218.1"/>
    </source>
</evidence>
<feature type="compositionally biased region" description="Low complexity" evidence="1">
    <location>
        <begin position="132"/>
        <end position="145"/>
    </location>
</feature>
<evidence type="ECO:0000313" key="3">
    <source>
        <dbReference type="EMBL" id="KAG2938991.1"/>
    </source>
</evidence>
<comment type="caution">
    <text evidence="2">The sequence shown here is derived from an EMBL/GenBank/DDBJ whole genome shotgun (WGS) entry which is preliminary data.</text>
</comment>
<reference evidence="2" key="1">
    <citation type="submission" date="2018-10" db="EMBL/GenBank/DDBJ databases">
        <title>Effector identification in a new, highly contiguous assembly of the strawberry crown rot pathogen Phytophthora cactorum.</title>
        <authorList>
            <person name="Armitage A.D."/>
            <person name="Nellist C.F."/>
            <person name="Bates H."/>
            <person name="Vickerstaff R.J."/>
            <person name="Harrison R.J."/>
        </authorList>
    </citation>
    <scope>NUCLEOTIDE SEQUENCE</scope>
    <source>
        <strain evidence="2">15-7</strain>
        <strain evidence="3">4032</strain>
        <strain evidence="4">4040</strain>
        <strain evidence="5">P415</strain>
        <strain evidence="6">P421</strain>
    </source>
</reference>
<dbReference type="AlphaFoldDB" id="A0A8T0ZZX4"/>
<feature type="region of interest" description="Disordered" evidence="1">
    <location>
        <begin position="76"/>
        <end position="201"/>
    </location>
</feature>
<dbReference type="Proteomes" id="UP000760860">
    <property type="component" value="Unassembled WGS sequence"/>
</dbReference>
<proteinExistence type="predicted"/>